<sequence>MKHQAHISAQAWQLHLRQAQHWHGQHKQGRPEREPEVLDVYSFTFHRVIVISTTYVYDKG</sequence>
<organism evidence="1">
    <name type="scientific">Klebsiella pneumoniae</name>
    <dbReference type="NCBI Taxonomy" id="573"/>
    <lineage>
        <taxon>Bacteria</taxon>
        <taxon>Pseudomonadati</taxon>
        <taxon>Pseudomonadota</taxon>
        <taxon>Gammaproteobacteria</taxon>
        <taxon>Enterobacterales</taxon>
        <taxon>Enterobacteriaceae</taxon>
        <taxon>Klebsiella/Raoultella group</taxon>
        <taxon>Klebsiella</taxon>
        <taxon>Klebsiella pneumoniae complex</taxon>
    </lineage>
</organism>
<reference evidence="1" key="1">
    <citation type="journal article" date="2009" name="Antimicrob. Agents Chemother.">
        <title>Genetic organization of transposase regions surrounding blaKPC carbapenemase genes on plasmids from Klebsiella strains isolated in a New York City hospital.</title>
        <authorList>
            <person name="Gootz T.D."/>
            <person name="Lescoe M.K."/>
            <person name="Dib-Hajj F."/>
            <person name="Dougherty B.A."/>
            <person name="He W."/>
            <person name="Della-Latta P."/>
            <person name="Huard R.C."/>
        </authorList>
    </citation>
    <scope>NUCLEOTIDE SEQUENCE</scope>
    <source>
        <strain evidence="1">9</strain>
        <plasmid evidence="1">9</plasmid>
    </source>
</reference>
<geneLocation type="plasmid" evidence="1">
    <name>9</name>
</geneLocation>
<proteinExistence type="predicted"/>
<evidence type="ECO:0000313" key="1">
    <source>
        <dbReference type="EMBL" id="ACI63176.1"/>
    </source>
</evidence>
<dbReference type="AlphaFoldDB" id="B6UZ53"/>
<name>B6UZ53_KLEPN</name>
<protein>
    <submittedName>
        <fullName evidence="1">Uncharacterized protein</fullName>
    </submittedName>
</protein>
<keyword evidence="1" id="KW-0614">Plasmid</keyword>
<accession>B6UZ53</accession>
<dbReference type="EMBL" id="FJ223607">
    <property type="protein sequence ID" value="ACI63176.1"/>
    <property type="molecule type" value="Genomic_DNA"/>
</dbReference>